<sequence>MADLQAQLEKLTNQQQETQAALSVANGQLAGQSSVSERAQTTLTANLKRTQELNQKLSNSGISSVLKQQYQLELQLIDLKNTYNQILLKNSDQLTVLYQSRYDLLSVRVQVQQQQLAVIQEVINQKI</sequence>
<keyword evidence="1" id="KW-0175">Coiled coil</keyword>
<dbReference type="Pfam" id="PF12795">
    <property type="entry name" value="MscS_porin"/>
    <property type="match status" value="1"/>
</dbReference>
<organism evidence="3 4">
    <name type="scientific">Aggregatibacter aphrophilus</name>
    <name type="common">Haemophilus aphrophilus</name>
    <dbReference type="NCBI Taxonomy" id="732"/>
    <lineage>
        <taxon>Bacteria</taxon>
        <taxon>Pseudomonadati</taxon>
        <taxon>Pseudomonadota</taxon>
        <taxon>Gammaproteobacteria</taxon>
        <taxon>Pasteurellales</taxon>
        <taxon>Pasteurellaceae</taxon>
        <taxon>Aggregatibacter</taxon>
    </lineage>
</organism>
<feature type="coiled-coil region" evidence="1">
    <location>
        <begin position="1"/>
        <end position="28"/>
    </location>
</feature>
<feature type="domain" description="Mechanosensitive ion channel MscS porin" evidence="2">
    <location>
        <begin position="2"/>
        <end position="126"/>
    </location>
</feature>
<dbReference type="InterPro" id="IPR024393">
    <property type="entry name" value="MscS_porin"/>
</dbReference>
<accession>A0A336NCH5</accession>
<protein>
    <submittedName>
        <fullName evidence="3">Uncharacterized MscS family protein HI_0195.1</fullName>
    </submittedName>
</protein>
<evidence type="ECO:0000313" key="3">
    <source>
        <dbReference type="EMBL" id="SSZ30602.1"/>
    </source>
</evidence>
<evidence type="ECO:0000256" key="1">
    <source>
        <dbReference type="SAM" id="Coils"/>
    </source>
</evidence>
<dbReference type="EMBL" id="UFSP01000004">
    <property type="protein sequence ID" value="SSZ30602.1"/>
    <property type="molecule type" value="Genomic_DNA"/>
</dbReference>
<reference evidence="3 4" key="1">
    <citation type="submission" date="2018-06" db="EMBL/GenBank/DDBJ databases">
        <authorList>
            <consortium name="Pathogen Informatics"/>
            <person name="Doyle S."/>
        </authorList>
    </citation>
    <scope>NUCLEOTIDE SEQUENCE [LARGE SCALE GENOMIC DNA]</scope>
    <source>
        <strain evidence="3 4">NCTC5908</strain>
    </source>
</reference>
<evidence type="ECO:0000259" key="2">
    <source>
        <dbReference type="Pfam" id="PF12795"/>
    </source>
</evidence>
<dbReference type="Proteomes" id="UP000253728">
    <property type="component" value="Unassembled WGS sequence"/>
</dbReference>
<gene>
    <name evidence="3" type="ORF">NCTC5908_02432</name>
</gene>
<evidence type="ECO:0000313" key="4">
    <source>
        <dbReference type="Proteomes" id="UP000253728"/>
    </source>
</evidence>
<name>A0A336NCH5_AGGAP</name>
<dbReference type="AlphaFoldDB" id="A0A336NCH5"/>
<proteinExistence type="predicted"/>